<dbReference type="GeneID" id="81375395"/>
<dbReference type="InterPro" id="IPR011008">
    <property type="entry name" value="Dimeric_a/b-barrel"/>
</dbReference>
<protein>
    <recommendedName>
        <fullName evidence="1">ABM domain-containing protein</fullName>
    </recommendedName>
</protein>
<dbReference type="Gene3D" id="3.30.70.100">
    <property type="match status" value="1"/>
</dbReference>
<feature type="domain" description="ABM" evidence="1">
    <location>
        <begin position="9"/>
        <end position="62"/>
    </location>
</feature>
<reference evidence="2" key="1">
    <citation type="submission" date="2022-12" db="EMBL/GenBank/DDBJ databases">
        <authorList>
            <person name="Petersen C."/>
        </authorList>
    </citation>
    <scope>NUCLEOTIDE SEQUENCE</scope>
    <source>
        <strain evidence="2">IBT 29677</strain>
    </source>
</reference>
<dbReference type="OrthoDB" id="4126315at2759"/>
<dbReference type="RefSeq" id="XP_056482445.1">
    <property type="nucleotide sequence ID" value="XM_056636415.1"/>
</dbReference>
<evidence type="ECO:0000313" key="2">
    <source>
        <dbReference type="EMBL" id="KAJ5378659.1"/>
    </source>
</evidence>
<organism evidence="2 3">
    <name type="scientific">Penicillium cosmopolitanum</name>
    <dbReference type="NCBI Taxonomy" id="1131564"/>
    <lineage>
        <taxon>Eukaryota</taxon>
        <taxon>Fungi</taxon>
        <taxon>Dikarya</taxon>
        <taxon>Ascomycota</taxon>
        <taxon>Pezizomycotina</taxon>
        <taxon>Eurotiomycetes</taxon>
        <taxon>Eurotiomycetidae</taxon>
        <taxon>Eurotiales</taxon>
        <taxon>Aspergillaceae</taxon>
        <taxon>Penicillium</taxon>
    </lineage>
</organism>
<comment type="caution">
    <text evidence="2">The sequence shown here is derived from an EMBL/GenBank/DDBJ whole genome shotgun (WGS) entry which is preliminary data.</text>
</comment>
<dbReference type="InterPro" id="IPR007138">
    <property type="entry name" value="ABM_dom"/>
</dbReference>
<dbReference type="AlphaFoldDB" id="A0A9W9SJ59"/>
<accession>A0A9W9SJ59</accession>
<dbReference type="Pfam" id="PF03992">
    <property type="entry name" value="ABM"/>
    <property type="match status" value="1"/>
</dbReference>
<name>A0A9W9SJ59_9EURO</name>
<dbReference type="SUPFAM" id="SSF54909">
    <property type="entry name" value="Dimeric alpha+beta barrel"/>
    <property type="match status" value="1"/>
</dbReference>
<reference evidence="2" key="2">
    <citation type="journal article" date="2023" name="IMA Fungus">
        <title>Comparative genomic study of the Penicillium genus elucidates a diverse pangenome and 15 lateral gene transfer events.</title>
        <authorList>
            <person name="Petersen C."/>
            <person name="Sorensen T."/>
            <person name="Nielsen M.R."/>
            <person name="Sondergaard T.E."/>
            <person name="Sorensen J.L."/>
            <person name="Fitzpatrick D.A."/>
            <person name="Frisvad J.C."/>
            <person name="Nielsen K.L."/>
        </authorList>
    </citation>
    <scope>NUCLEOTIDE SEQUENCE</scope>
    <source>
        <strain evidence="2">IBT 29677</strain>
    </source>
</reference>
<dbReference type="EMBL" id="JAPZBU010000011">
    <property type="protein sequence ID" value="KAJ5378659.1"/>
    <property type="molecule type" value="Genomic_DNA"/>
</dbReference>
<evidence type="ECO:0000313" key="3">
    <source>
        <dbReference type="Proteomes" id="UP001147747"/>
    </source>
</evidence>
<dbReference type="Proteomes" id="UP001147747">
    <property type="component" value="Unassembled WGS sequence"/>
</dbReference>
<keyword evidence="3" id="KW-1185">Reference proteome</keyword>
<gene>
    <name evidence="2" type="ORF">N7509_011778</name>
</gene>
<proteinExistence type="predicted"/>
<evidence type="ECO:0000259" key="1">
    <source>
        <dbReference type="Pfam" id="PF03992"/>
    </source>
</evidence>
<sequence>MASTPGLSLHVTVHIDPANLPRFFELFKPVYEAVIAEPECRFFEVYQSPTEPGTVRWVENWAASTEWFETQQMTKEYYNEYLAETKTMYVKPGEFRIFNRLGAPYYMVKDIA</sequence>